<evidence type="ECO:0008006" key="3">
    <source>
        <dbReference type="Google" id="ProtNLM"/>
    </source>
</evidence>
<gene>
    <name evidence="1" type="ORF">OXD698_LOCUS48903</name>
</gene>
<evidence type="ECO:0000313" key="2">
    <source>
        <dbReference type="Proteomes" id="UP000663844"/>
    </source>
</evidence>
<accession>A0A820LAZ7</accession>
<sequence>HVLVVCGKLLEGYDRKQISVCAIVRKVAPKSKVLFTQFVGRCLRKVRPDDPVDGRILSHVYYQQQQNYNNLNEVAEDDPDDNDE</sequence>
<reference evidence="1" key="1">
    <citation type="submission" date="2021-02" db="EMBL/GenBank/DDBJ databases">
        <authorList>
            <person name="Nowell W R."/>
        </authorList>
    </citation>
    <scope>NUCLEOTIDE SEQUENCE</scope>
</reference>
<dbReference type="EMBL" id="CAJOAZ010021184">
    <property type="protein sequence ID" value="CAF4353425.1"/>
    <property type="molecule type" value="Genomic_DNA"/>
</dbReference>
<dbReference type="Proteomes" id="UP000663844">
    <property type="component" value="Unassembled WGS sequence"/>
</dbReference>
<organism evidence="1 2">
    <name type="scientific">Adineta steineri</name>
    <dbReference type="NCBI Taxonomy" id="433720"/>
    <lineage>
        <taxon>Eukaryota</taxon>
        <taxon>Metazoa</taxon>
        <taxon>Spiralia</taxon>
        <taxon>Gnathifera</taxon>
        <taxon>Rotifera</taxon>
        <taxon>Eurotatoria</taxon>
        <taxon>Bdelloidea</taxon>
        <taxon>Adinetida</taxon>
        <taxon>Adinetidae</taxon>
        <taxon>Adineta</taxon>
    </lineage>
</organism>
<comment type="caution">
    <text evidence="1">The sequence shown here is derived from an EMBL/GenBank/DDBJ whole genome shotgun (WGS) entry which is preliminary data.</text>
</comment>
<name>A0A820LAZ7_9BILA</name>
<evidence type="ECO:0000313" key="1">
    <source>
        <dbReference type="EMBL" id="CAF4353425.1"/>
    </source>
</evidence>
<dbReference type="InterPro" id="IPR027417">
    <property type="entry name" value="P-loop_NTPase"/>
</dbReference>
<dbReference type="Gene3D" id="3.40.50.300">
    <property type="entry name" value="P-loop containing nucleotide triphosphate hydrolases"/>
    <property type="match status" value="1"/>
</dbReference>
<protein>
    <recommendedName>
        <fullName evidence="3">Helicase C-terminal domain-containing protein</fullName>
    </recommendedName>
</protein>
<proteinExistence type="predicted"/>
<feature type="non-terminal residue" evidence="1">
    <location>
        <position position="84"/>
    </location>
</feature>
<dbReference type="AlphaFoldDB" id="A0A820LAZ7"/>